<name>A0A8B8AC94_CRAVI</name>
<dbReference type="GO" id="GO:0033962">
    <property type="term" value="P:P-body assembly"/>
    <property type="evidence" value="ECO:0007669"/>
    <property type="project" value="TreeGrafter"/>
</dbReference>
<feature type="region of interest" description="Disordered" evidence="7">
    <location>
        <begin position="383"/>
        <end position="518"/>
    </location>
</feature>
<feature type="compositionally biased region" description="Low complexity" evidence="7">
    <location>
        <begin position="407"/>
        <end position="419"/>
    </location>
</feature>
<comment type="similarity">
    <text evidence="3">Belongs to the PAT1 family.</text>
</comment>
<dbReference type="OrthoDB" id="74835at2759"/>
<dbReference type="InterPro" id="IPR039900">
    <property type="entry name" value="Pat1-like"/>
</dbReference>
<feature type="compositionally biased region" description="Polar residues" evidence="7">
    <location>
        <begin position="307"/>
        <end position="320"/>
    </location>
</feature>
<gene>
    <name evidence="10" type="primary">LOC111101096</name>
</gene>
<dbReference type="RefSeq" id="XP_022289101.1">
    <property type="nucleotide sequence ID" value="XM_022433393.1"/>
</dbReference>
<sequence>MEDTFAGINSYNSALGAGVGNMNDLMEAPEEEEDIDLMNDETFGGDIDDGFDWEEEHEKLSEVIEVGDKVLYGRPSRDQDYQNNYVSQEEYMEQSIQRLVVEDEEIDDPAIVNVSKNRPIPKNHKNLEDLFGPASPPALLDTEHLVSPSSRNIWGSPVKEAYMPPAVNNLQTLFEFAKAASGPSHGKGVSGRTLEELENQILPGTKGHAMTAEDLERQLRGEGSKPPPLPEPHLQHPPPGFLPGSPGPRNQTPQRMPPGYGPYMPVMDGRRSPMGQVPYPPRGGEGPPGPPPPGPIPPHLLNGRRSPLNSVSTTPQNHRSSPVLLHRLSPLAAGIGHASPSPGRVSPVTIIMRGSPSPSPPPTTPQVALLSAYARGALQSLMGNRMPTSPIGIPRPAMMRGPPPHSPYNSPGPRQSPHGGHYGPPPGSPYGPPPPGSYPPPHSSPGGPRPPHPMGHSDPRRGRGRGHFRGHPRGNYGHMDNREGYSEGHDPNKFDQGYYQNNRDHRRDYQDNRREYDRRRYYHYNPDEDRKRSVDAYAGLMTQKEKDWIIKIQLIQLQTENPYLDDFYYTTYTLKKKAEERQKRQQNGLMEDKDGELNLIIPAMAKLETRPYKPAQFEGSLGRLTTSSVHNPRQIIDVRSDAKPHGEESESKNVSKELRRSRQLLMEIENGYNLLLDVDDIEKKILALPEEARKPLFEDRKNMLTDLYKYLLCPGNNDHFLSIMSIRKGRKLVARVLPLLEKSQSENLVQLLLRNMAYLIKKDQGVEGLMCLHDSVIRVIDSCDLQHLVDFATELKESRQNQSKTTAVAIQNKFGSSVVCSLLHRGEVLHANMSPLDMDNQLESLWCQFVHEFAGILAVVPTESLVHPKQHHASITEHFDRLLNKKLIAVIEDKVKLFTEPERAA</sequence>
<reference evidence="10" key="1">
    <citation type="submission" date="2025-08" db="UniProtKB">
        <authorList>
            <consortium name="RefSeq"/>
        </authorList>
    </citation>
    <scope>IDENTIFICATION</scope>
    <source>
        <tissue evidence="10">Whole sample</tissue>
    </source>
</reference>
<accession>A0A8B8AC94</accession>
<feature type="compositionally biased region" description="Pro residues" evidence="7">
    <location>
        <begin position="287"/>
        <end position="298"/>
    </location>
</feature>
<evidence type="ECO:0000256" key="2">
    <source>
        <dbReference type="ARBA" id="ARBA00004201"/>
    </source>
</evidence>
<keyword evidence="4" id="KW-0963">Cytoplasm</keyword>
<evidence type="ECO:0000256" key="4">
    <source>
        <dbReference type="ARBA" id="ARBA00022490"/>
    </source>
</evidence>
<feature type="compositionally biased region" description="Basic and acidic residues" evidence="7">
    <location>
        <begin position="502"/>
        <end position="518"/>
    </location>
</feature>
<evidence type="ECO:0000259" key="8">
    <source>
        <dbReference type="Pfam" id="PF09770"/>
    </source>
</evidence>
<evidence type="ECO:0000313" key="10">
    <source>
        <dbReference type="RefSeq" id="XP_022289101.1"/>
    </source>
</evidence>
<feature type="domain" description="mRNA decay factor PAT1" evidence="8">
    <location>
        <begin position="617"/>
        <end position="759"/>
    </location>
</feature>
<feature type="compositionally biased region" description="Pro residues" evidence="7">
    <location>
        <begin position="423"/>
        <end position="453"/>
    </location>
</feature>
<feature type="compositionally biased region" description="Basic residues" evidence="7">
    <location>
        <begin position="462"/>
        <end position="472"/>
    </location>
</feature>
<dbReference type="Proteomes" id="UP000694844">
    <property type="component" value="Chromosome 6"/>
</dbReference>
<dbReference type="GO" id="GO:0005634">
    <property type="term" value="C:nucleus"/>
    <property type="evidence" value="ECO:0007669"/>
    <property type="project" value="UniProtKB-SubCell"/>
</dbReference>
<protein>
    <submittedName>
        <fullName evidence="10">Protein PAT1 homolog 1-like isoform X1</fullName>
    </submittedName>
</protein>
<dbReference type="GO" id="GO:0003723">
    <property type="term" value="F:RNA binding"/>
    <property type="evidence" value="ECO:0007669"/>
    <property type="project" value="UniProtKB-KW"/>
</dbReference>
<dbReference type="GO" id="GO:0000290">
    <property type="term" value="P:deadenylation-dependent decapping of nuclear-transcribed mRNA"/>
    <property type="evidence" value="ECO:0007669"/>
    <property type="project" value="InterPro"/>
</dbReference>
<comment type="subcellular location">
    <subcellularLocation>
        <location evidence="2">Cytoplasm</location>
        <location evidence="2">P-body</location>
    </subcellularLocation>
    <subcellularLocation>
        <location evidence="1">Nucleus</location>
    </subcellularLocation>
</comment>
<evidence type="ECO:0000256" key="3">
    <source>
        <dbReference type="ARBA" id="ARBA00009138"/>
    </source>
</evidence>
<evidence type="ECO:0000313" key="9">
    <source>
        <dbReference type="Proteomes" id="UP000694844"/>
    </source>
</evidence>
<evidence type="ECO:0000256" key="7">
    <source>
        <dbReference type="SAM" id="MobiDB-lite"/>
    </source>
</evidence>
<keyword evidence="9" id="KW-1185">Reference proteome</keyword>
<proteinExistence type="inferred from homology"/>
<dbReference type="GeneID" id="111101096"/>
<feature type="compositionally biased region" description="Pro residues" evidence="7">
    <location>
        <begin position="225"/>
        <end position="241"/>
    </location>
</feature>
<keyword evidence="5" id="KW-0694">RNA-binding</keyword>
<dbReference type="GO" id="GO:0000932">
    <property type="term" value="C:P-body"/>
    <property type="evidence" value="ECO:0007669"/>
    <property type="project" value="UniProtKB-SubCell"/>
</dbReference>
<dbReference type="Pfam" id="PF09770">
    <property type="entry name" value="PAT1"/>
    <property type="match status" value="1"/>
</dbReference>
<evidence type="ECO:0000256" key="6">
    <source>
        <dbReference type="ARBA" id="ARBA00023242"/>
    </source>
</evidence>
<dbReference type="PANTHER" id="PTHR21551">
    <property type="entry name" value="TOPOISOMERASE II-ASSOCIATED PROTEIN PAT1"/>
    <property type="match status" value="1"/>
</dbReference>
<feature type="region of interest" description="Disordered" evidence="7">
    <location>
        <begin position="334"/>
        <end position="366"/>
    </location>
</feature>
<dbReference type="KEGG" id="cvn:111101096"/>
<dbReference type="PANTHER" id="PTHR21551:SF0">
    <property type="entry name" value="PROTEIN ASSOCIATED WITH TOPO II RELATED-1, ISOFORM A"/>
    <property type="match status" value="1"/>
</dbReference>
<feature type="compositionally biased region" description="Basic and acidic residues" evidence="7">
    <location>
        <begin position="479"/>
        <end position="493"/>
    </location>
</feature>
<evidence type="ECO:0000256" key="1">
    <source>
        <dbReference type="ARBA" id="ARBA00004123"/>
    </source>
</evidence>
<evidence type="ECO:0000256" key="5">
    <source>
        <dbReference type="ARBA" id="ARBA00022884"/>
    </source>
</evidence>
<dbReference type="InterPro" id="IPR019167">
    <property type="entry name" value="PAT1_dom"/>
</dbReference>
<feature type="region of interest" description="Disordered" evidence="7">
    <location>
        <begin position="218"/>
        <end position="321"/>
    </location>
</feature>
<dbReference type="AlphaFoldDB" id="A0A8B8AC94"/>
<organism evidence="9 10">
    <name type="scientific">Crassostrea virginica</name>
    <name type="common">Eastern oyster</name>
    <dbReference type="NCBI Taxonomy" id="6565"/>
    <lineage>
        <taxon>Eukaryota</taxon>
        <taxon>Metazoa</taxon>
        <taxon>Spiralia</taxon>
        <taxon>Lophotrochozoa</taxon>
        <taxon>Mollusca</taxon>
        <taxon>Bivalvia</taxon>
        <taxon>Autobranchia</taxon>
        <taxon>Pteriomorphia</taxon>
        <taxon>Ostreida</taxon>
        <taxon>Ostreoidea</taxon>
        <taxon>Ostreidae</taxon>
        <taxon>Crassostrea</taxon>
    </lineage>
</organism>
<keyword evidence="6" id="KW-0539">Nucleus</keyword>